<evidence type="ECO:0000313" key="3">
    <source>
        <dbReference type="Proteomes" id="UP000807504"/>
    </source>
</evidence>
<reference evidence="2" key="2">
    <citation type="submission" date="2020-06" db="EMBL/GenBank/DDBJ databases">
        <authorList>
            <person name="Sheffer M."/>
        </authorList>
    </citation>
    <scope>NUCLEOTIDE SEQUENCE</scope>
</reference>
<organism evidence="2 3">
    <name type="scientific">Argiope bruennichi</name>
    <name type="common">Wasp spider</name>
    <name type="synonym">Aranea bruennichi</name>
    <dbReference type="NCBI Taxonomy" id="94029"/>
    <lineage>
        <taxon>Eukaryota</taxon>
        <taxon>Metazoa</taxon>
        <taxon>Ecdysozoa</taxon>
        <taxon>Arthropoda</taxon>
        <taxon>Chelicerata</taxon>
        <taxon>Arachnida</taxon>
        <taxon>Araneae</taxon>
        <taxon>Araneomorphae</taxon>
        <taxon>Entelegynae</taxon>
        <taxon>Araneoidea</taxon>
        <taxon>Araneidae</taxon>
        <taxon>Argiope</taxon>
    </lineage>
</organism>
<reference evidence="2" key="1">
    <citation type="journal article" date="2020" name="bioRxiv">
        <title>Chromosome-level reference genome of the European wasp spider Argiope bruennichi: a resource for studies on range expansion and evolutionary adaptation.</title>
        <authorList>
            <person name="Sheffer M.M."/>
            <person name="Hoppe A."/>
            <person name="Krehenwinkel H."/>
            <person name="Uhl G."/>
            <person name="Kuss A.W."/>
            <person name="Jensen L."/>
            <person name="Jensen C."/>
            <person name="Gillespie R.G."/>
            <person name="Hoff K.J."/>
            <person name="Prost S."/>
        </authorList>
    </citation>
    <scope>NUCLEOTIDE SEQUENCE</scope>
</reference>
<keyword evidence="3" id="KW-1185">Reference proteome</keyword>
<sequence length="133" mass="14740">MKITLITTNPRHVSRQYLLFFPAVSFSSENHPASCTILGVVTVTLYPYQGSFNRTSSGGHKSRHFRLLDIWRKWTADSHRTGSTPKKQPLLLGALTTDSSRSQSQWENGKDAGCSTDQVGKDELCRVSSGGRP</sequence>
<accession>A0A8T0ES68</accession>
<protein>
    <submittedName>
        <fullName evidence="2">Uncharacterized protein</fullName>
    </submittedName>
</protein>
<evidence type="ECO:0000256" key="1">
    <source>
        <dbReference type="SAM" id="MobiDB-lite"/>
    </source>
</evidence>
<comment type="caution">
    <text evidence="2">The sequence shown here is derived from an EMBL/GenBank/DDBJ whole genome shotgun (WGS) entry which is preliminary data.</text>
</comment>
<name>A0A8T0ES68_ARGBR</name>
<dbReference type="EMBL" id="JABXBU010002072">
    <property type="protein sequence ID" value="KAF8777195.1"/>
    <property type="molecule type" value="Genomic_DNA"/>
</dbReference>
<feature type="compositionally biased region" description="Polar residues" evidence="1">
    <location>
        <begin position="96"/>
        <end position="107"/>
    </location>
</feature>
<dbReference type="Proteomes" id="UP000807504">
    <property type="component" value="Unassembled WGS sequence"/>
</dbReference>
<feature type="region of interest" description="Disordered" evidence="1">
    <location>
        <begin position="78"/>
        <end position="117"/>
    </location>
</feature>
<evidence type="ECO:0000313" key="2">
    <source>
        <dbReference type="EMBL" id="KAF8777195.1"/>
    </source>
</evidence>
<gene>
    <name evidence="2" type="ORF">HNY73_014106</name>
</gene>
<dbReference type="AlphaFoldDB" id="A0A8T0ES68"/>
<proteinExistence type="predicted"/>